<protein>
    <submittedName>
        <fullName evidence="1">Uncharacterized protein</fullName>
    </submittedName>
</protein>
<name>A0A1Y6C591_9BACT</name>
<proteinExistence type="predicted"/>
<dbReference type="Proteomes" id="UP000192907">
    <property type="component" value="Unassembled WGS sequence"/>
</dbReference>
<organism evidence="1 2">
    <name type="scientific">Pseudobacteriovorax antillogorgiicola</name>
    <dbReference type="NCBI Taxonomy" id="1513793"/>
    <lineage>
        <taxon>Bacteria</taxon>
        <taxon>Pseudomonadati</taxon>
        <taxon>Bdellovibrionota</taxon>
        <taxon>Oligoflexia</taxon>
        <taxon>Oligoflexales</taxon>
        <taxon>Pseudobacteriovoracaceae</taxon>
        <taxon>Pseudobacteriovorax</taxon>
    </lineage>
</organism>
<dbReference type="AlphaFoldDB" id="A0A1Y6C591"/>
<evidence type="ECO:0000313" key="1">
    <source>
        <dbReference type="EMBL" id="SMF46481.1"/>
    </source>
</evidence>
<sequence>MIRKFLVCGKQQLYLQQQIIEGFSEIGKVIELQLPIRNFWDIEEDIKEVNYLLSAGESSSEIVTAYRKVLRSCAQYATKEDDRLWLYLHGSEKR</sequence>
<evidence type="ECO:0000313" key="2">
    <source>
        <dbReference type="Proteomes" id="UP000192907"/>
    </source>
</evidence>
<dbReference type="RefSeq" id="WP_132321503.1">
    <property type="nucleotide sequence ID" value="NZ_FWZT01000014.1"/>
</dbReference>
<dbReference type="STRING" id="1513793.SAMN06296036_11454"/>
<keyword evidence="2" id="KW-1185">Reference proteome</keyword>
<dbReference type="EMBL" id="FWZT01000014">
    <property type="protein sequence ID" value="SMF46481.1"/>
    <property type="molecule type" value="Genomic_DNA"/>
</dbReference>
<reference evidence="2" key="1">
    <citation type="submission" date="2017-04" db="EMBL/GenBank/DDBJ databases">
        <authorList>
            <person name="Varghese N."/>
            <person name="Submissions S."/>
        </authorList>
    </citation>
    <scope>NUCLEOTIDE SEQUENCE [LARGE SCALE GENOMIC DNA]</scope>
    <source>
        <strain evidence="2">RKEM611</strain>
    </source>
</reference>
<gene>
    <name evidence="1" type="ORF">SAMN06296036_11454</name>
</gene>
<accession>A0A1Y6C591</accession>